<accession>A0A164IIW9</accession>
<keyword evidence="1" id="KW-0175">Coiled coil</keyword>
<gene>
    <name evidence="2" type="ORF">APZ42_002079</name>
</gene>
<protein>
    <submittedName>
        <fullName evidence="2">Uncharacterized protein</fullName>
    </submittedName>
</protein>
<feature type="coiled-coil region" evidence="1">
    <location>
        <begin position="6"/>
        <end position="59"/>
    </location>
</feature>
<evidence type="ECO:0000313" key="3">
    <source>
        <dbReference type="Proteomes" id="UP000076858"/>
    </source>
</evidence>
<evidence type="ECO:0000256" key="1">
    <source>
        <dbReference type="SAM" id="Coils"/>
    </source>
</evidence>
<reference evidence="2 3" key="1">
    <citation type="submission" date="2016-03" db="EMBL/GenBank/DDBJ databases">
        <title>EvidentialGene: Evidence-directed Construction of Genes on Genomes.</title>
        <authorList>
            <person name="Gilbert D.G."/>
            <person name="Choi J.-H."/>
            <person name="Mockaitis K."/>
            <person name="Colbourne J."/>
            <person name="Pfrender M."/>
        </authorList>
    </citation>
    <scope>NUCLEOTIDE SEQUENCE [LARGE SCALE GENOMIC DNA]</scope>
    <source>
        <strain evidence="2 3">Xinb3</strain>
        <tissue evidence="2">Complete organism</tissue>
    </source>
</reference>
<proteinExistence type="predicted"/>
<comment type="caution">
    <text evidence="2">The sequence shown here is derived from an EMBL/GenBank/DDBJ whole genome shotgun (WGS) entry which is preliminary data.</text>
</comment>
<dbReference type="Proteomes" id="UP000076858">
    <property type="component" value="Unassembled WGS sequence"/>
</dbReference>
<dbReference type="Gene3D" id="1.25.40.10">
    <property type="entry name" value="Tetratricopeptide repeat domain"/>
    <property type="match status" value="1"/>
</dbReference>
<evidence type="ECO:0000313" key="2">
    <source>
        <dbReference type="EMBL" id="KZS01307.1"/>
    </source>
</evidence>
<feature type="non-terminal residue" evidence="2">
    <location>
        <position position="1"/>
    </location>
</feature>
<sequence>EARRAILDLRQRLEQSQNATRALIEQNAQSQNQTQNQAITQLRGALLDLQGQIDRLKSELAQSLGAQERLARDLTELQLRQKDVLSAVDDRLRRFEPVPATIDGREVMVDPAEKTEFEKAMALFRQADFPAAQNALSSFLLRYGSSAYVPSALFWLGNAQYANKAYRE</sequence>
<name>A0A164IIW9_9CRUS</name>
<dbReference type="AlphaFoldDB" id="A0A164IIW9"/>
<dbReference type="EMBL" id="LRGB01007157">
    <property type="protein sequence ID" value="KZS01307.1"/>
    <property type="molecule type" value="Genomic_DNA"/>
</dbReference>
<feature type="non-terminal residue" evidence="2">
    <location>
        <position position="168"/>
    </location>
</feature>
<keyword evidence="3" id="KW-1185">Reference proteome</keyword>
<organism evidence="2 3">
    <name type="scientific">Daphnia magna</name>
    <dbReference type="NCBI Taxonomy" id="35525"/>
    <lineage>
        <taxon>Eukaryota</taxon>
        <taxon>Metazoa</taxon>
        <taxon>Ecdysozoa</taxon>
        <taxon>Arthropoda</taxon>
        <taxon>Crustacea</taxon>
        <taxon>Branchiopoda</taxon>
        <taxon>Diplostraca</taxon>
        <taxon>Cladocera</taxon>
        <taxon>Anomopoda</taxon>
        <taxon>Daphniidae</taxon>
        <taxon>Daphnia</taxon>
    </lineage>
</organism>
<dbReference type="InterPro" id="IPR011990">
    <property type="entry name" value="TPR-like_helical_dom_sf"/>
</dbReference>
<dbReference type="STRING" id="35525.A0A164IIW9"/>